<reference evidence="2" key="1">
    <citation type="submission" date="2023-03" db="EMBL/GenBank/DDBJ databases">
        <title>Massive genome expansion in bonnet fungi (Mycena s.s.) driven by repeated elements and novel gene families across ecological guilds.</title>
        <authorList>
            <consortium name="Lawrence Berkeley National Laboratory"/>
            <person name="Harder C.B."/>
            <person name="Miyauchi S."/>
            <person name="Viragh M."/>
            <person name="Kuo A."/>
            <person name="Thoen E."/>
            <person name="Andreopoulos B."/>
            <person name="Lu D."/>
            <person name="Skrede I."/>
            <person name="Drula E."/>
            <person name="Henrissat B."/>
            <person name="Morin E."/>
            <person name="Kohler A."/>
            <person name="Barry K."/>
            <person name="LaButti K."/>
            <person name="Morin E."/>
            <person name="Salamov A."/>
            <person name="Lipzen A."/>
            <person name="Mereny Z."/>
            <person name="Hegedus B."/>
            <person name="Baldrian P."/>
            <person name="Stursova M."/>
            <person name="Weitz H."/>
            <person name="Taylor A."/>
            <person name="Grigoriev I.V."/>
            <person name="Nagy L.G."/>
            <person name="Martin F."/>
            <person name="Kauserud H."/>
        </authorList>
    </citation>
    <scope>NUCLEOTIDE SEQUENCE</scope>
    <source>
        <strain evidence="2">CBHHK182m</strain>
    </source>
</reference>
<feature type="region of interest" description="Disordered" evidence="1">
    <location>
        <begin position="38"/>
        <end position="60"/>
    </location>
</feature>
<proteinExistence type="predicted"/>
<evidence type="ECO:0000256" key="1">
    <source>
        <dbReference type="SAM" id="MobiDB-lite"/>
    </source>
</evidence>
<protein>
    <submittedName>
        <fullName evidence="2">Uncharacterized protein</fullName>
    </submittedName>
</protein>
<comment type="caution">
    <text evidence="2">The sequence shown here is derived from an EMBL/GenBank/DDBJ whole genome shotgun (WGS) entry which is preliminary data.</text>
</comment>
<dbReference type="AlphaFoldDB" id="A0AAD7N6P6"/>
<evidence type="ECO:0000313" key="2">
    <source>
        <dbReference type="EMBL" id="KAJ7746696.1"/>
    </source>
</evidence>
<evidence type="ECO:0000313" key="3">
    <source>
        <dbReference type="Proteomes" id="UP001215598"/>
    </source>
</evidence>
<dbReference type="Proteomes" id="UP001215598">
    <property type="component" value="Unassembled WGS sequence"/>
</dbReference>
<organism evidence="2 3">
    <name type="scientific">Mycena metata</name>
    <dbReference type="NCBI Taxonomy" id="1033252"/>
    <lineage>
        <taxon>Eukaryota</taxon>
        <taxon>Fungi</taxon>
        <taxon>Dikarya</taxon>
        <taxon>Basidiomycota</taxon>
        <taxon>Agaricomycotina</taxon>
        <taxon>Agaricomycetes</taxon>
        <taxon>Agaricomycetidae</taxon>
        <taxon>Agaricales</taxon>
        <taxon>Marasmiineae</taxon>
        <taxon>Mycenaceae</taxon>
        <taxon>Mycena</taxon>
    </lineage>
</organism>
<gene>
    <name evidence="2" type="ORF">B0H16DRAFT_1663802</name>
</gene>
<name>A0AAD7N6P6_9AGAR</name>
<dbReference type="EMBL" id="JARKIB010000079">
    <property type="protein sequence ID" value="KAJ7746696.1"/>
    <property type="molecule type" value="Genomic_DNA"/>
</dbReference>
<accession>A0AAD7N6P6</accession>
<sequence>MLGGFPPNAPDWQEAVVAPAARAMEVAAQEIYQGAKRKKKAKADAANPPRRGTHAAESVGVDGGGQPYPMMLCHSITNLAVFAGLFGLKCFERISGWTNVLFMAFTPDLHEYYCSTVNSLYEWDASQQRAKHLKRNFRAVFSVFTTATFNFGPITVTFPHIDFGNLAILIPSAILRHSNVKIQPGEHRYLFTQFTPAGIFRWDINTAASTSPQERARRQADRAVRWQEGVKMCTIWEATGGH</sequence>
<keyword evidence="3" id="KW-1185">Reference proteome</keyword>